<keyword evidence="1" id="KW-0472">Membrane</keyword>
<feature type="transmembrane region" description="Helical" evidence="1">
    <location>
        <begin position="195"/>
        <end position="221"/>
    </location>
</feature>
<evidence type="ECO:0000313" key="4">
    <source>
        <dbReference type="EMBL" id="VFU01311.1"/>
    </source>
</evidence>
<evidence type="ECO:0000259" key="2">
    <source>
        <dbReference type="PROSITE" id="PS51841"/>
    </source>
</evidence>
<feature type="transmembrane region" description="Helical" evidence="1">
    <location>
        <begin position="366"/>
        <end position="393"/>
    </location>
</feature>
<evidence type="ECO:0000313" key="5">
    <source>
        <dbReference type="Proteomes" id="UP000332933"/>
    </source>
</evidence>
<accession>A0A485LSJ8</accession>
<dbReference type="EMBL" id="VJMH01007434">
    <property type="protein sequence ID" value="KAF0683242.1"/>
    <property type="molecule type" value="Genomic_DNA"/>
</dbReference>
<dbReference type="EMBL" id="CAADRA010007460">
    <property type="protein sequence ID" value="VFU01311.1"/>
    <property type="molecule type" value="Genomic_DNA"/>
</dbReference>
<sequence length="407" mass="45759">MPYGTLRRVMLPPLDRRVMRAAMQIVNETAMQQLYISRVDMQEQWIVISNPSIKSVNLTNHTLTNETGTRVFHFPKNYVLTSGEEVTVWCMPGSSDFNSHNLLDPYLLWASLDGTLASAPFFLASQPVHEVLLLDPYLTEVASLQVTAGGHKTFRVNSATPQPLSYPYLNSFHFQRRHGVYVFSRYWGVVSDPAYFAHFAAVAITPVIEVARILLVYSVLAQVYLSPVDLNPFLLPFALACDVAARVGSLYIKDGSLATFMTFSSFMVDQFHLLATYLALMALYPTARAVYSALLTAELTLNLVSLAGTPSHFFTKRRSWHVVFRWTESVVYTFPTLVSICFVVKELFFFLLHLQAVSTSAALKALLYLCVPCVVLSTAMTLCRGMSIAVHLLTVPTPRHHRRHHQD</sequence>
<dbReference type="PROSITE" id="PS51841">
    <property type="entry name" value="LTD"/>
    <property type="match status" value="1"/>
</dbReference>
<feature type="transmembrane region" description="Helical" evidence="1">
    <location>
        <begin position="264"/>
        <end position="284"/>
    </location>
</feature>
<dbReference type="Proteomes" id="UP000332933">
    <property type="component" value="Unassembled WGS sequence"/>
</dbReference>
<feature type="domain" description="LTD" evidence="2">
    <location>
        <begin position="27"/>
        <end position="148"/>
    </location>
</feature>
<keyword evidence="1" id="KW-1133">Transmembrane helix</keyword>
<dbReference type="AlphaFoldDB" id="A0A485LSJ8"/>
<dbReference type="InterPro" id="IPR001322">
    <property type="entry name" value="Lamin_tail_dom"/>
</dbReference>
<evidence type="ECO:0000256" key="1">
    <source>
        <dbReference type="SAM" id="Phobius"/>
    </source>
</evidence>
<feature type="transmembrane region" description="Helical" evidence="1">
    <location>
        <begin position="330"/>
        <end position="354"/>
    </location>
</feature>
<feature type="transmembrane region" description="Helical" evidence="1">
    <location>
        <begin position="290"/>
        <end position="309"/>
    </location>
</feature>
<reference evidence="4 5" key="1">
    <citation type="submission" date="2019-03" db="EMBL/GenBank/DDBJ databases">
        <authorList>
            <person name="Gaulin E."/>
            <person name="Dumas B."/>
        </authorList>
    </citation>
    <scope>NUCLEOTIDE SEQUENCE [LARGE SCALE GENOMIC DNA]</scope>
    <source>
        <strain evidence="4">CBS 568.67</strain>
    </source>
</reference>
<name>A0A485LSJ8_9STRA</name>
<protein>
    <submittedName>
        <fullName evidence="4">Aste57867_24674 protein</fullName>
    </submittedName>
</protein>
<dbReference type="SUPFAM" id="SSF74853">
    <property type="entry name" value="Lamin A/C globular tail domain"/>
    <property type="match status" value="1"/>
</dbReference>
<proteinExistence type="predicted"/>
<dbReference type="InterPro" id="IPR036415">
    <property type="entry name" value="Lamin_tail_dom_sf"/>
</dbReference>
<gene>
    <name evidence="4" type="primary">Aste57867_24674</name>
    <name evidence="3" type="ORF">As57867_024596</name>
    <name evidence="4" type="ORF">ASTE57867_24674</name>
</gene>
<dbReference type="OrthoDB" id="102442at2759"/>
<organism evidence="4 5">
    <name type="scientific">Aphanomyces stellatus</name>
    <dbReference type="NCBI Taxonomy" id="120398"/>
    <lineage>
        <taxon>Eukaryota</taxon>
        <taxon>Sar</taxon>
        <taxon>Stramenopiles</taxon>
        <taxon>Oomycota</taxon>
        <taxon>Saprolegniomycetes</taxon>
        <taxon>Saprolegniales</taxon>
        <taxon>Verrucalvaceae</taxon>
        <taxon>Aphanomyces</taxon>
    </lineage>
</organism>
<evidence type="ECO:0000313" key="3">
    <source>
        <dbReference type="EMBL" id="KAF0683242.1"/>
    </source>
</evidence>
<reference evidence="3" key="2">
    <citation type="submission" date="2019-06" db="EMBL/GenBank/DDBJ databases">
        <title>Genomics analysis of Aphanomyces spp. identifies a new class of oomycete effector associated with host adaptation.</title>
        <authorList>
            <person name="Gaulin E."/>
        </authorList>
    </citation>
    <scope>NUCLEOTIDE SEQUENCE</scope>
    <source>
        <strain evidence="3">CBS 578.67</strain>
    </source>
</reference>
<dbReference type="Pfam" id="PF00932">
    <property type="entry name" value="LTD"/>
    <property type="match status" value="1"/>
</dbReference>
<dbReference type="Gene3D" id="2.60.40.1260">
    <property type="entry name" value="Lamin Tail domain"/>
    <property type="match status" value="1"/>
</dbReference>
<keyword evidence="5" id="KW-1185">Reference proteome</keyword>
<keyword evidence="1" id="KW-0812">Transmembrane</keyword>